<dbReference type="EMBL" id="CP070296">
    <property type="protein sequence ID" value="QST71926.1"/>
    <property type="molecule type" value="Genomic_DNA"/>
</dbReference>
<evidence type="ECO:0000313" key="12">
    <source>
        <dbReference type="Proteomes" id="UP000663211"/>
    </source>
</evidence>
<dbReference type="InterPro" id="IPR008334">
    <property type="entry name" value="5'-Nucleotdase_C"/>
</dbReference>
<dbReference type="AlphaFoldDB" id="A0A7U8ZV29"/>
<evidence type="ECO:0000256" key="5">
    <source>
        <dbReference type="RuleBase" id="RU362119"/>
    </source>
</evidence>
<dbReference type="CDD" id="cd00845">
    <property type="entry name" value="MPP_UshA_N_like"/>
    <property type="match status" value="1"/>
</dbReference>
<dbReference type="SUPFAM" id="SSF56300">
    <property type="entry name" value="Metallo-dependent phosphatases"/>
    <property type="match status" value="1"/>
</dbReference>
<dbReference type="SUPFAM" id="SSF55816">
    <property type="entry name" value="5'-nucleotidase (syn. UDP-sugar hydrolase), C-terminal domain"/>
    <property type="match status" value="1"/>
</dbReference>
<name>A0A7U8ZV29_ESCAL</name>
<gene>
    <name evidence="9" type="ORF">EYS06_16710</name>
    <name evidence="8" type="ORF">JRC44_13485</name>
    <name evidence="10" type="ORF">PS049_19945</name>
</gene>
<dbReference type="GO" id="GO:0008768">
    <property type="term" value="F:UDP-sugar diphosphatase activity"/>
    <property type="evidence" value="ECO:0007669"/>
    <property type="project" value="TreeGrafter"/>
</dbReference>
<dbReference type="InterPro" id="IPR006179">
    <property type="entry name" value="5_nucleotidase/apyrase"/>
</dbReference>
<keyword evidence="5 10" id="KW-0378">Hydrolase</keyword>
<dbReference type="GO" id="GO:0046872">
    <property type="term" value="F:metal ion binding"/>
    <property type="evidence" value="ECO:0007669"/>
    <property type="project" value="UniProtKB-KW"/>
</dbReference>
<feature type="domain" description="Calcineurin-like phosphoesterase" evidence="6">
    <location>
        <begin position="29"/>
        <end position="254"/>
    </location>
</feature>
<evidence type="ECO:0000256" key="1">
    <source>
        <dbReference type="ARBA" id="ARBA00006654"/>
    </source>
</evidence>
<dbReference type="InterPro" id="IPR004843">
    <property type="entry name" value="Calcineurin-like_PHP"/>
</dbReference>
<dbReference type="Proteomes" id="UP001219219">
    <property type="component" value="Chromosome"/>
</dbReference>
<dbReference type="PRINTS" id="PR01607">
    <property type="entry name" value="APYRASEFAMLY"/>
</dbReference>
<evidence type="ECO:0000256" key="3">
    <source>
        <dbReference type="ARBA" id="ARBA00022729"/>
    </source>
</evidence>
<dbReference type="Gene3D" id="3.60.21.10">
    <property type="match status" value="1"/>
</dbReference>
<evidence type="ECO:0000259" key="7">
    <source>
        <dbReference type="Pfam" id="PF02872"/>
    </source>
</evidence>
<dbReference type="PANTHER" id="PTHR11575:SF46">
    <property type="entry name" value="PROTEIN USHA"/>
    <property type="match status" value="1"/>
</dbReference>
<dbReference type="Gene3D" id="3.90.780.10">
    <property type="entry name" value="5'-Nucleotidase, C-terminal domain"/>
    <property type="match status" value="1"/>
</dbReference>
<proteinExistence type="inferred from homology"/>
<evidence type="ECO:0000313" key="9">
    <source>
        <dbReference type="EMBL" id="TBR50319.1"/>
    </source>
</evidence>
<sequence>MRRKLLIPVISSLFFAQGLFAEEITLFYTNDLHAHVNPWINTVVDKSRPVGGFATIAGIVNQAKQNDKNVFFFDAGDYFTGPYISILTKGEAIVDILNTMPYDAVSVGNHEFDHGTPNMVAQLAKITNFPVLLNNVYYKNSDKRVIDRPWTIIEKNNLKIGVIGMHSRFAFYDTIAAKMIEDVEARDEVPELKQSIAELKAKHVDLIVLLAHEGVPGRQSSFGNSDVARLLQADIDTAKKVDGIDVLITGHAHVGTPVPLKANNTLIVSTDAYATDLGKLVLNFNPETKKIESYNGKLITLFADQYKPDPNVQKEIDKWEKKLKTITSQVIGHSANVLTRSYGESSPLGNLMLDATMAQSTDAVVGFQNSGGLRADIPKGEVTFGDVISTYPFNDELVEMDLTGKDLISLMIHATNLTNGALQVSKNVKVTYSSKKPLNERIISFTIDGKSIQDSKTYRVVTNSFCASGGDGYQAFVTGKNRKTIPGSSNSGALISYFKEHDIVTPDETKRVTDIANTNSKN</sequence>
<feature type="chain" id="PRO_5044358456" evidence="5">
    <location>
        <begin position="22"/>
        <end position="522"/>
    </location>
</feature>
<evidence type="ECO:0000256" key="4">
    <source>
        <dbReference type="ARBA" id="ARBA00022741"/>
    </source>
</evidence>
<evidence type="ECO:0000313" key="11">
    <source>
        <dbReference type="Proteomes" id="UP000292187"/>
    </source>
</evidence>
<keyword evidence="4 5" id="KW-0547">Nucleotide-binding</keyword>
<dbReference type="PANTHER" id="PTHR11575">
    <property type="entry name" value="5'-NUCLEOTIDASE-RELATED"/>
    <property type="match status" value="1"/>
</dbReference>
<accession>A0A7U8ZV29</accession>
<evidence type="ECO:0000259" key="6">
    <source>
        <dbReference type="Pfam" id="PF00149"/>
    </source>
</evidence>
<dbReference type="Proteomes" id="UP000292187">
    <property type="component" value="Unassembled WGS sequence"/>
</dbReference>
<dbReference type="InterPro" id="IPR036907">
    <property type="entry name" value="5'-Nucleotdase_C_sf"/>
</dbReference>
<feature type="domain" description="5'-Nucleotidase C-terminal" evidence="7">
    <location>
        <begin position="330"/>
        <end position="477"/>
    </location>
</feature>
<comment type="similarity">
    <text evidence="1 5">Belongs to the 5'-nucleotidase family.</text>
</comment>
<dbReference type="GO" id="GO:0008253">
    <property type="term" value="F:5'-nucleotidase activity"/>
    <property type="evidence" value="ECO:0007669"/>
    <property type="project" value="TreeGrafter"/>
</dbReference>
<reference evidence="10" key="3">
    <citation type="submission" date="2023-02" db="EMBL/GenBank/DDBJ databases">
        <title>Escherichia albertii as a potential enteropathogen in the light of epidemiological and genomic studies.</title>
        <authorList>
            <person name="Leszczynska K."/>
            <person name="Swiecicka I."/>
            <person name="Daniluk T."/>
            <person name="Lebensztejn D."/>
            <person name="Chmielewska S."/>
            <person name="Leszczynska D."/>
            <person name="Gawor J."/>
            <person name="Kliber M."/>
        </authorList>
    </citation>
    <scope>NUCLEOTIDE SEQUENCE</scope>
    <source>
        <strain evidence="10">BIA_7</strain>
    </source>
</reference>
<reference evidence="9 11" key="1">
    <citation type="submission" date="2019-02" db="EMBL/GenBank/DDBJ databases">
        <title>Draft genome sequence of Escherichia albertii strain Mex-12/320a, isolated from an infant with diarrhea, harboring virulence genes associated with diarrheagenic strains of enteropathogenic E. coli.</title>
        <authorList>
            <person name="Maldonado-Puga S."/>
            <person name="Meza-Segura M."/>
            <person name="Zaidi M.B."/>
            <person name="Estrada-Garcia T."/>
        </authorList>
    </citation>
    <scope>NUCLEOTIDE SEQUENCE [LARGE SCALE GENOMIC DNA]</scope>
    <source>
        <strain evidence="9 11">Mex-12/320a</strain>
    </source>
</reference>
<feature type="signal peptide" evidence="5">
    <location>
        <begin position="1"/>
        <end position="21"/>
    </location>
</feature>
<dbReference type="GeneID" id="89516072"/>
<dbReference type="PROSITE" id="PS00786">
    <property type="entry name" value="5_NUCLEOTIDASE_2"/>
    <property type="match status" value="1"/>
</dbReference>
<keyword evidence="2" id="KW-0479">Metal-binding</keyword>
<dbReference type="EMBL" id="CP117562">
    <property type="protein sequence ID" value="WDB28568.1"/>
    <property type="molecule type" value="Genomic_DNA"/>
</dbReference>
<dbReference type="Proteomes" id="UP000663211">
    <property type="component" value="Chromosome"/>
</dbReference>
<dbReference type="Pfam" id="PF00149">
    <property type="entry name" value="Metallophos"/>
    <property type="match status" value="1"/>
</dbReference>
<dbReference type="EMBL" id="SIZV01000022">
    <property type="protein sequence ID" value="TBR50319.1"/>
    <property type="molecule type" value="Genomic_DNA"/>
</dbReference>
<evidence type="ECO:0000256" key="2">
    <source>
        <dbReference type="ARBA" id="ARBA00022723"/>
    </source>
</evidence>
<organism evidence="9 11">
    <name type="scientific">Escherichia albertii</name>
    <dbReference type="NCBI Taxonomy" id="208962"/>
    <lineage>
        <taxon>Bacteria</taxon>
        <taxon>Pseudomonadati</taxon>
        <taxon>Pseudomonadota</taxon>
        <taxon>Gammaproteobacteria</taxon>
        <taxon>Enterobacterales</taxon>
        <taxon>Enterobacteriaceae</taxon>
        <taxon>Escherichia</taxon>
    </lineage>
</organism>
<keyword evidence="3 5" id="KW-0732">Signal</keyword>
<dbReference type="RefSeq" id="WP_025237117.1">
    <property type="nucleotide sequence ID" value="NZ_AP014857.1"/>
</dbReference>
<evidence type="ECO:0000313" key="10">
    <source>
        <dbReference type="EMBL" id="WDB28568.1"/>
    </source>
</evidence>
<dbReference type="Pfam" id="PF02872">
    <property type="entry name" value="5_nucleotid_C"/>
    <property type="match status" value="1"/>
</dbReference>
<evidence type="ECO:0000313" key="8">
    <source>
        <dbReference type="EMBL" id="QST71926.1"/>
    </source>
</evidence>
<dbReference type="InterPro" id="IPR006146">
    <property type="entry name" value="5'-Nucleotdase_CS"/>
</dbReference>
<dbReference type="InterPro" id="IPR029052">
    <property type="entry name" value="Metallo-depent_PP-like"/>
</dbReference>
<reference evidence="8 12" key="2">
    <citation type="submission" date="2021-03" db="EMBL/GenBank/DDBJ databases">
        <title>Comparative genomics of Chinese and international isolates of Escherichia albertii: population structure and evolution of virulence and antimicrobial resistance.</title>
        <authorList>
            <person name="Wang H."/>
            <person name="Xiong Y."/>
            <person name="Luo L."/>
        </authorList>
    </citation>
    <scope>NUCLEOTIDE SEQUENCE [LARGE SCALE GENOMIC DNA]</scope>
    <source>
        <strain evidence="8 12">Sample 165</strain>
    </source>
</reference>
<dbReference type="GO" id="GO:0000166">
    <property type="term" value="F:nucleotide binding"/>
    <property type="evidence" value="ECO:0007669"/>
    <property type="project" value="UniProtKB-KW"/>
</dbReference>
<dbReference type="GO" id="GO:0030288">
    <property type="term" value="C:outer membrane-bounded periplasmic space"/>
    <property type="evidence" value="ECO:0007669"/>
    <property type="project" value="TreeGrafter"/>
</dbReference>
<dbReference type="GO" id="GO:0009166">
    <property type="term" value="P:nucleotide catabolic process"/>
    <property type="evidence" value="ECO:0007669"/>
    <property type="project" value="InterPro"/>
</dbReference>
<protein>
    <submittedName>
        <fullName evidence="10">Bifunctional UDP-sugar hydrolase/5'-nucleotidase</fullName>
    </submittedName>
    <submittedName>
        <fullName evidence="9">Bifunctional metallophosphatase/5'-nucleotidase</fullName>
    </submittedName>
</protein>